<reference evidence="1 2" key="1">
    <citation type="journal article" date="2022" name="Allergy">
        <title>Genome assembly and annotation of Periplaneta americana reveal a comprehensive cockroach allergen profile.</title>
        <authorList>
            <person name="Wang L."/>
            <person name="Xiong Q."/>
            <person name="Saelim N."/>
            <person name="Wang L."/>
            <person name="Nong W."/>
            <person name="Wan A.T."/>
            <person name="Shi M."/>
            <person name="Liu X."/>
            <person name="Cao Q."/>
            <person name="Hui J.H.L."/>
            <person name="Sookrung N."/>
            <person name="Leung T.F."/>
            <person name="Tungtrongchitr A."/>
            <person name="Tsui S.K.W."/>
        </authorList>
    </citation>
    <scope>NUCLEOTIDE SEQUENCE [LARGE SCALE GENOMIC DNA]</scope>
    <source>
        <strain evidence="1">PWHHKU_190912</strain>
    </source>
</reference>
<proteinExistence type="predicted"/>
<comment type="caution">
    <text evidence="1">The sequence shown here is derived from an EMBL/GenBank/DDBJ whole genome shotgun (WGS) entry which is preliminary data.</text>
</comment>
<dbReference type="Gene3D" id="1.10.287.70">
    <property type="match status" value="1"/>
</dbReference>
<protein>
    <submittedName>
        <fullName evidence="1">Uncharacterized protein</fullName>
    </submittedName>
</protein>
<accession>A0ABQ8TUY3</accession>
<dbReference type="InterPro" id="IPR036397">
    <property type="entry name" value="RNaseH_sf"/>
</dbReference>
<keyword evidence="2" id="KW-1185">Reference proteome</keyword>
<sequence length="326" mass="37736">MPQTAYEVSVDGIDDSKMVFDQMKPRIRRKLPDIALRLRKTSERSNQNHSYFVISTLSLNCLNIYKIFRSNNQVFNELESPPEVARLQELQTSVLKERHHLIHMIVNSSIISNLESERMRNFSSFVSHKLGDYEEIVQEAVRGGVSLPLDPHNPPPLPARWNLLQAVFFASTVLTTIGLISTSDVKDSNSEYNFAVGGFISYHRFNIKEEITWTKFYCTEIVRGYDQYGAGFVYVDDNARPHRSELERDFVRDVDISNMNWSPDMDCIVHECGMLKTTIFNPLQPIETLRDLIRLAQIEQDFLPEDDFNTLITNMVQRVKDLHNTK</sequence>
<evidence type="ECO:0000313" key="1">
    <source>
        <dbReference type="EMBL" id="KAJ4450128.1"/>
    </source>
</evidence>
<dbReference type="Gene3D" id="3.30.420.10">
    <property type="entry name" value="Ribonuclease H-like superfamily/Ribonuclease H"/>
    <property type="match status" value="1"/>
</dbReference>
<evidence type="ECO:0000313" key="2">
    <source>
        <dbReference type="Proteomes" id="UP001148838"/>
    </source>
</evidence>
<organism evidence="1 2">
    <name type="scientific">Periplaneta americana</name>
    <name type="common">American cockroach</name>
    <name type="synonym">Blatta americana</name>
    <dbReference type="NCBI Taxonomy" id="6978"/>
    <lineage>
        <taxon>Eukaryota</taxon>
        <taxon>Metazoa</taxon>
        <taxon>Ecdysozoa</taxon>
        <taxon>Arthropoda</taxon>
        <taxon>Hexapoda</taxon>
        <taxon>Insecta</taxon>
        <taxon>Pterygota</taxon>
        <taxon>Neoptera</taxon>
        <taxon>Polyneoptera</taxon>
        <taxon>Dictyoptera</taxon>
        <taxon>Blattodea</taxon>
        <taxon>Blattoidea</taxon>
        <taxon>Blattidae</taxon>
        <taxon>Blattinae</taxon>
        <taxon>Periplaneta</taxon>
    </lineage>
</organism>
<gene>
    <name evidence="1" type="ORF">ANN_01535</name>
</gene>
<name>A0ABQ8TUY3_PERAM</name>
<dbReference type="Proteomes" id="UP001148838">
    <property type="component" value="Unassembled WGS sequence"/>
</dbReference>
<dbReference type="EMBL" id="JAJSOF020000003">
    <property type="protein sequence ID" value="KAJ4450128.1"/>
    <property type="molecule type" value="Genomic_DNA"/>
</dbReference>